<keyword evidence="1" id="KW-0472">Membrane</keyword>
<keyword evidence="1" id="KW-0812">Transmembrane</keyword>
<dbReference type="Proteomes" id="UP000044136">
    <property type="component" value="Unassembled WGS sequence"/>
</dbReference>
<dbReference type="STRING" id="1461582.BN1048_01720"/>
<feature type="transmembrane region" description="Helical" evidence="1">
    <location>
        <begin position="6"/>
        <end position="30"/>
    </location>
</feature>
<evidence type="ECO:0000313" key="3">
    <source>
        <dbReference type="Proteomes" id="UP000044136"/>
    </source>
</evidence>
<keyword evidence="3" id="KW-1185">Reference proteome</keyword>
<feature type="transmembrane region" description="Helical" evidence="1">
    <location>
        <begin position="151"/>
        <end position="175"/>
    </location>
</feature>
<protein>
    <submittedName>
        <fullName evidence="2">Uncharacterized protein</fullName>
    </submittedName>
</protein>
<dbReference type="AlphaFoldDB" id="A0A078MCJ9"/>
<feature type="transmembrane region" description="Helical" evidence="1">
    <location>
        <begin position="118"/>
        <end position="139"/>
    </location>
</feature>
<gene>
    <name evidence="2" type="ORF">BN1048_01720</name>
</gene>
<sequence length="199" mass="22484">MGLGSFAIFTGLILTVGLYIITCLSFYFIIRKAGYRNKWMAFMPILSTYKQLCFVYDYFKGYQVLEGTMPAVKYQDVRRNFVSSATAAYVILLFVGAFIAIMLLELSGVVIEDSSIDMITNITGIIFNAAIGFFILRSFINKETGEKTSPLMIFVLIVLGIVTLGLSWIAVYFYFGLNDKHYYVLNLNELDETEEAPGY</sequence>
<feature type="transmembrane region" description="Helical" evidence="1">
    <location>
        <begin position="87"/>
        <end position="106"/>
    </location>
</feature>
<organism evidence="2 3">
    <name type="scientific">Jeotgalicoccus saudimassiliensis</name>
    <dbReference type="NCBI Taxonomy" id="1461582"/>
    <lineage>
        <taxon>Bacteria</taxon>
        <taxon>Bacillati</taxon>
        <taxon>Bacillota</taxon>
        <taxon>Bacilli</taxon>
        <taxon>Bacillales</taxon>
        <taxon>Staphylococcaceae</taxon>
        <taxon>Jeotgalicoccus</taxon>
    </lineage>
</organism>
<dbReference type="EMBL" id="CCSE01000001">
    <property type="protein sequence ID" value="CEA02451.1"/>
    <property type="molecule type" value="Genomic_DNA"/>
</dbReference>
<accession>A0A078MCJ9</accession>
<dbReference type="HOGENOM" id="CLU_1370610_0_0_9"/>
<name>A0A078MCJ9_9STAP</name>
<keyword evidence="1" id="KW-1133">Transmembrane helix</keyword>
<evidence type="ECO:0000313" key="2">
    <source>
        <dbReference type="EMBL" id="CEA02451.1"/>
    </source>
</evidence>
<evidence type="ECO:0000256" key="1">
    <source>
        <dbReference type="SAM" id="Phobius"/>
    </source>
</evidence>
<proteinExistence type="predicted"/>
<reference evidence="2 3" key="1">
    <citation type="submission" date="2014-07" db="EMBL/GenBank/DDBJ databases">
        <authorList>
            <person name="Urmite Genomes Urmite Genomes"/>
        </authorList>
    </citation>
    <scope>NUCLEOTIDE SEQUENCE [LARGE SCALE GENOMIC DNA]</scope>
    <source>
        <strain evidence="2 3">13MG44_air</strain>
    </source>
</reference>